<dbReference type="PANTHER" id="PTHR33748">
    <property type="entry name" value="PROTEIN CBG04600"/>
    <property type="match status" value="1"/>
</dbReference>
<dbReference type="Pfam" id="PF17175">
    <property type="entry name" value="MOLO1"/>
    <property type="match status" value="1"/>
</dbReference>
<keyword evidence="1" id="KW-1133">Transmembrane helix</keyword>
<dbReference type="InParanoid" id="A0A1S3HI95"/>
<dbReference type="GeneID" id="106155504"/>
<reference evidence="4" key="1">
    <citation type="submission" date="2025-08" db="UniProtKB">
        <authorList>
            <consortium name="RefSeq"/>
        </authorList>
    </citation>
    <scope>IDENTIFICATION</scope>
    <source>
        <tissue evidence="4">Gonads</tissue>
    </source>
</reference>
<keyword evidence="3" id="KW-1185">Reference proteome</keyword>
<dbReference type="PANTHER" id="PTHR33748:SF5">
    <property type="entry name" value="GROUND-LIKE DOMAIN-CONTAINING PROTEIN"/>
    <property type="match status" value="1"/>
</dbReference>
<dbReference type="AlphaFoldDB" id="A0A1S3HI95"/>
<dbReference type="OMA" id="SWICDPN"/>
<feature type="transmembrane region" description="Helical" evidence="1">
    <location>
        <begin position="244"/>
        <end position="265"/>
    </location>
</feature>
<dbReference type="GO" id="GO:0005892">
    <property type="term" value="C:acetylcholine-gated channel complex"/>
    <property type="evidence" value="ECO:0007669"/>
    <property type="project" value="InterPro"/>
</dbReference>
<keyword evidence="1" id="KW-0472">Membrane</keyword>
<organism evidence="3 4">
    <name type="scientific">Lingula anatina</name>
    <name type="common">Brachiopod</name>
    <name type="synonym">Lingula unguis</name>
    <dbReference type="NCBI Taxonomy" id="7574"/>
    <lineage>
        <taxon>Eukaryota</taxon>
        <taxon>Metazoa</taxon>
        <taxon>Spiralia</taxon>
        <taxon>Lophotrochozoa</taxon>
        <taxon>Brachiopoda</taxon>
        <taxon>Linguliformea</taxon>
        <taxon>Lingulata</taxon>
        <taxon>Lingulida</taxon>
        <taxon>Linguloidea</taxon>
        <taxon>Lingulidae</taxon>
        <taxon>Lingula</taxon>
    </lineage>
</organism>
<dbReference type="KEGG" id="lak:106155504"/>
<proteinExistence type="predicted"/>
<accession>A0A1S3HI95</accession>
<evidence type="ECO:0000256" key="2">
    <source>
        <dbReference type="SAM" id="SignalP"/>
    </source>
</evidence>
<name>A0A1S3HI95_LINAN</name>
<dbReference type="Gene3D" id="3.10.310.50">
    <property type="match status" value="1"/>
</dbReference>
<dbReference type="Proteomes" id="UP000085678">
    <property type="component" value="Unplaced"/>
</dbReference>
<dbReference type="InterPro" id="IPR033438">
    <property type="entry name" value="MOLO1"/>
</dbReference>
<protein>
    <submittedName>
        <fullName evidence="4">Uncharacterized protein LOC106155504 isoform X1</fullName>
    </submittedName>
</protein>
<feature type="signal peptide" evidence="2">
    <location>
        <begin position="1"/>
        <end position="18"/>
    </location>
</feature>
<evidence type="ECO:0000313" key="4">
    <source>
        <dbReference type="RefSeq" id="XP_013385838.1"/>
    </source>
</evidence>
<keyword evidence="1" id="KW-0812">Transmembrane</keyword>
<sequence>MFSLYVVLAAGLVTVAIGQANPDRWSPSDYPNPRMPNSGSYSCLRKQKKSYICDPNTLISFEDANMLDKDLERIANNSRCLCSASECNRRQQNKEPRGTRMAVALMQEMKREVDGEDSDEKRIGDAQSFAHRLYPNWNLGGECHDVVLLIYSKHENVLYVATGPAASQVVSNMDLNRILADSRQYFSSGNDENSRRKLKEGLQRLINDFKTAFIRGQYIPRKWHGGRSEYSPGSAGQSGRRSSAFMNTFSGLLTMTALFISFIVIY</sequence>
<evidence type="ECO:0000256" key="1">
    <source>
        <dbReference type="SAM" id="Phobius"/>
    </source>
</evidence>
<feature type="chain" id="PRO_5010262697" evidence="2">
    <location>
        <begin position="19"/>
        <end position="266"/>
    </location>
</feature>
<keyword evidence="2" id="KW-0732">Signal</keyword>
<gene>
    <name evidence="4" type="primary">LOC106155504</name>
</gene>
<dbReference type="OrthoDB" id="8062037at2759"/>
<evidence type="ECO:0000313" key="3">
    <source>
        <dbReference type="Proteomes" id="UP000085678"/>
    </source>
</evidence>
<dbReference type="RefSeq" id="XP_013385838.1">
    <property type="nucleotide sequence ID" value="XM_013530384.2"/>
</dbReference>